<sequence length="650" mass="71312">MCGIAGLLTTGRVEEATVRAMADALAHRGPDGSGVWRDEAAGIGFGHRRLSIVDLSEAGQQPFHSRCGRYVLTFNGEIYNHALLRRELEALEAIEWRGHSDTETLIEAIARWGLEGALQRCSGMFALGLWDRETRQLSLARDRVGEKPLFYGWTGDKLLFASSLASIRAVPGFVAESDPDITALYLRFNYVPAPFSIHRGIYKVMPGTIVTLDARTIAAPPVLPPAVPSRAPGLACSRYWSLAEVVRAGKRAPEHDPDRALAELERTLSTAVAQQTMADVPIGAFLSGGVDSSLIVALMQRAIGSRVRTFTIGFAEPEHDEAPHAAAIARHLGTEHHQHYVTADESVDVIAAMPSIYDEPFADSSQIATHILSRVTRRHVTVALSGDGGDELFGGYNRYTMTSRIFDRLSLVPASGRRGLGRLLGAVSADMLDRLGGLPFVPALPMLGNKVHKVARAMRSGGELAEIYAAFTEEWHAGVPIAHPARLALPAAEPIDGLSREEQMMYWDILSYLPDDIMTKVDRASMAVSLEVRAPMLDRDVIACAWATPLSLKIRDGQSKWLMRQLLYRHVPRALIERPKAGFGVPLGRWLRGPLRPWAEALLAPAALAQVEGLDARAVRTRWEQHQRGTHDWTGALWSVLMLMGWQGRC</sequence>
<evidence type="ECO:0000313" key="13">
    <source>
        <dbReference type="Proteomes" id="UP000198824"/>
    </source>
</evidence>
<dbReference type="OrthoDB" id="9763290at2"/>
<evidence type="ECO:0000256" key="7">
    <source>
        <dbReference type="ARBA" id="ARBA00048741"/>
    </source>
</evidence>
<dbReference type="GO" id="GO:0006529">
    <property type="term" value="P:asparagine biosynthetic process"/>
    <property type="evidence" value="ECO:0007669"/>
    <property type="project" value="UniProtKB-KW"/>
</dbReference>
<protein>
    <recommendedName>
        <fullName evidence="3">asparagine synthase (glutamine-hydrolyzing)</fullName>
        <ecNumber evidence="3">6.3.5.4</ecNumber>
    </recommendedName>
</protein>
<keyword evidence="4 9" id="KW-0547">Nucleotide-binding</keyword>
<evidence type="ECO:0000256" key="5">
    <source>
        <dbReference type="ARBA" id="ARBA00022840"/>
    </source>
</evidence>
<dbReference type="GO" id="GO:0005829">
    <property type="term" value="C:cytosol"/>
    <property type="evidence" value="ECO:0007669"/>
    <property type="project" value="TreeGrafter"/>
</dbReference>
<proteinExistence type="inferred from homology"/>
<dbReference type="InterPro" id="IPR033738">
    <property type="entry name" value="AsnB_N"/>
</dbReference>
<feature type="domain" description="Glutamine amidotransferase type-2" evidence="11">
    <location>
        <begin position="2"/>
        <end position="215"/>
    </location>
</feature>
<dbReference type="Pfam" id="PF00733">
    <property type="entry name" value="Asn_synthase"/>
    <property type="match status" value="1"/>
</dbReference>
<evidence type="ECO:0000256" key="10">
    <source>
        <dbReference type="PIRSR" id="PIRSR001589-3"/>
    </source>
</evidence>
<dbReference type="CDD" id="cd00712">
    <property type="entry name" value="AsnB"/>
    <property type="match status" value="1"/>
</dbReference>
<comment type="similarity">
    <text evidence="2">Belongs to the asparagine synthetase family.</text>
</comment>
<evidence type="ECO:0000256" key="6">
    <source>
        <dbReference type="ARBA" id="ARBA00022962"/>
    </source>
</evidence>
<evidence type="ECO:0000256" key="9">
    <source>
        <dbReference type="PIRSR" id="PIRSR001589-2"/>
    </source>
</evidence>
<dbReference type="STRING" id="1166337.SAMN05192580_2354"/>
<feature type="site" description="Important for beta-aspartyl-AMP intermediate formation" evidence="10">
    <location>
        <position position="387"/>
    </location>
</feature>
<feature type="active site" description="For GATase activity" evidence="8">
    <location>
        <position position="2"/>
    </location>
</feature>
<dbReference type="NCBIfam" id="TIGR01536">
    <property type="entry name" value="asn_synth_AEB"/>
    <property type="match status" value="1"/>
</dbReference>
<feature type="binding site" evidence="9">
    <location>
        <begin position="385"/>
        <end position="386"/>
    </location>
    <ligand>
        <name>ATP</name>
        <dbReference type="ChEBI" id="CHEBI:30616"/>
    </ligand>
</feature>
<keyword evidence="6 8" id="KW-0315">Glutamine amidotransferase</keyword>
<dbReference type="InterPro" id="IPR014729">
    <property type="entry name" value="Rossmann-like_a/b/a_fold"/>
</dbReference>
<feature type="binding site" evidence="9">
    <location>
        <position position="101"/>
    </location>
    <ligand>
        <name>L-glutamine</name>
        <dbReference type="ChEBI" id="CHEBI:58359"/>
    </ligand>
</feature>
<dbReference type="Pfam" id="PF13522">
    <property type="entry name" value="GATase_6"/>
    <property type="match status" value="1"/>
</dbReference>
<evidence type="ECO:0000313" key="12">
    <source>
        <dbReference type="EMBL" id="SFR98969.1"/>
    </source>
</evidence>
<dbReference type="SUPFAM" id="SSF56235">
    <property type="entry name" value="N-terminal nucleophile aminohydrolases (Ntn hydrolases)"/>
    <property type="match status" value="1"/>
</dbReference>
<dbReference type="AlphaFoldDB" id="A0A1I6L677"/>
<accession>A0A1I6L677</accession>
<evidence type="ECO:0000259" key="11">
    <source>
        <dbReference type="PROSITE" id="PS51278"/>
    </source>
</evidence>
<keyword evidence="8" id="KW-0028">Amino-acid biosynthesis</keyword>
<dbReference type="InterPro" id="IPR051786">
    <property type="entry name" value="ASN_synthetase/amidase"/>
</dbReference>
<evidence type="ECO:0000256" key="4">
    <source>
        <dbReference type="ARBA" id="ARBA00022741"/>
    </source>
</evidence>
<dbReference type="RefSeq" id="WP_093314761.1">
    <property type="nucleotide sequence ID" value="NZ_FOZG01000002.1"/>
</dbReference>
<evidence type="ECO:0000256" key="2">
    <source>
        <dbReference type="ARBA" id="ARBA00005752"/>
    </source>
</evidence>
<dbReference type="PIRSF" id="PIRSF001589">
    <property type="entry name" value="Asn_synthetase_glu-h"/>
    <property type="match status" value="1"/>
</dbReference>
<dbReference type="SUPFAM" id="SSF52402">
    <property type="entry name" value="Adenine nucleotide alpha hydrolases-like"/>
    <property type="match status" value="1"/>
</dbReference>
<evidence type="ECO:0000256" key="8">
    <source>
        <dbReference type="PIRSR" id="PIRSR001589-1"/>
    </source>
</evidence>
<dbReference type="PROSITE" id="PS51278">
    <property type="entry name" value="GATASE_TYPE_2"/>
    <property type="match status" value="1"/>
</dbReference>
<name>A0A1I6L677_9SPHN</name>
<reference evidence="12 13" key="1">
    <citation type="submission" date="2016-10" db="EMBL/GenBank/DDBJ databases">
        <authorList>
            <person name="de Groot N.N."/>
        </authorList>
    </citation>
    <scope>NUCLEOTIDE SEQUENCE [LARGE SCALE GENOMIC DNA]</scope>
    <source>
        <strain evidence="12 13">S5-249</strain>
    </source>
</reference>
<evidence type="ECO:0000256" key="3">
    <source>
        <dbReference type="ARBA" id="ARBA00012737"/>
    </source>
</evidence>
<comment type="pathway">
    <text evidence="1">Amino-acid biosynthesis; L-asparagine biosynthesis; L-asparagine from L-aspartate (L-Gln route): step 1/1.</text>
</comment>
<dbReference type="InterPro" id="IPR029055">
    <property type="entry name" value="Ntn_hydrolases_N"/>
</dbReference>
<dbReference type="InterPro" id="IPR006426">
    <property type="entry name" value="Asn_synth_AEB"/>
</dbReference>
<dbReference type="CDD" id="cd01991">
    <property type="entry name" value="Asn_synthase_B_C"/>
    <property type="match status" value="1"/>
</dbReference>
<gene>
    <name evidence="12" type="ORF">SAMN05192580_2354</name>
</gene>
<dbReference type="InterPro" id="IPR017932">
    <property type="entry name" value="GATase_2_dom"/>
</dbReference>
<dbReference type="Gene3D" id="3.60.20.10">
    <property type="entry name" value="Glutamine Phosphoribosylpyrophosphate, subunit 1, domain 1"/>
    <property type="match status" value="1"/>
</dbReference>
<feature type="binding site" evidence="9">
    <location>
        <position position="312"/>
    </location>
    <ligand>
        <name>ATP</name>
        <dbReference type="ChEBI" id="CHEBI:30616"/>
    </ligand>
</feature>
<dbReference type="PANTHER" id="PTHR43284">
    <property type="entry name" value="ASPARAGINE SYNTHETASE (GLUTAMINE-HYDROLYZING)"/>
    <property type="match status" value="1"/>
</dbReference>
<dbReference type="GO" id="GO:0005524">
    <property type="term" value="F:ATP binding"/>
    <property type="evidence" value="ECO:0007669"/>
    <property type="project" value="UniProtKB-KW"/>
</dbReference>
<dbReference type="EC" id="6.3.5.4" evidence="3"/>
<dbReference type="Gene3D" id="3.40.50.620">
    <property type="entry name" value="HUPs"/>
    <property type="match status" value="1"/>
</dbReference>
<keyword evidence="5 9" id="KW-0067">ATP-binding</keyword>
<dbReference type="PANTHER" id="PTHR43284:SF1">
    <property type="entry name" value="ASPARAGINE SYNTHETASE"/>
    <property type="match status" value="1"/>
</dbReference>
<dbReference type="Proteomes" id="UP000198824">
    <property type="component" value="Unassembled WGS sequence"/>
</dbReference>
<evidence type="ECO:0000256" key="1">
    <source>
        <dbReference type="ARBA" id="ARBA00005187"/>
    </source>
</evidence>
<dbReference type="InterPro" id="IPR001962">
    <property type="entry name" value="Asn_synthase"/>
</dbReference>
<keyword evidence="13" id="KW-1185">Reference proteome</keyword>
<dbReference type="EMBL" id="FOZG01000002">
    <property type="protein sequence ID" value="SFR98969.1"/>
    <property type="molecule type" value="Genomic_DNA"/>
</dbReference>
<comment type="catalytic activity">
    <reaction evidence="7">
        <text>L-aspartate + L-glutamine + ATP + H2O = L-asparagine + L-glutamate + AMP + diphosphate + H(+)</text>
        <dbReference type="Rhea" id="RHEA:12228"/>
        <dbReference type="ChEBI" id="CHEBI:15377"/>
        <dbReference type="ChEBI" id="CHEBI:15378"/>
        <dbReference type="ChEBI" id="CHEBI:29985"/>
        <dbReference type="ChEBI" id="CHEBI:29991"/>
        <dbReference type="ChEBI" id="CHEBI:30616"/>
        <dbReference type="ChEBI" id="CHEBI:33019"/>
        <dbReference type="ChEBI" id="CHEBI:58048"/>
        <dbReference type="ChEBI" id="CHEBI:58359"/>
        <dbReference type="ChEBI" id="CHEBI:456215"/>
        <dbReference type="EC" id="6.3.5.4"/>
    </reaction>
</comment>
<dbReference type="GO" id="GO:0004066">
    <property type="term" value="F:asparagine synthase (glutamine-hydrolyzing) activity"/>
    <property type="evidence" value="ECO:0007669"/>
    <property type="project" value="UniProtKB-EC"/>
</dbReference>
<keyword evidence="8" id="KW-0061">Asparagine biosynthesis</keyword>
<organism evidence="12 13">
    <name type="scientific">Sphingomonas jatrophae</name>
    <dbReference type="NCBI Taxonomy" id="1166337"/>
    <lineage>
        <taxon>Bacteria</taxon>
        <taxon>Pseudomonadati</taxon>
        <taxon>Pseudomonadota</taxon>
        <taxon>Alphaproteobacteria</taxon>
        <taxon>Sphingomonadales</taxon>
        <taxon>Sphingomonadaceae</taxon>
        <taxon>Sphingomonas</taxon>
    </lineage>
</organism>